<feature type="repeat" description="TPR" evidence="1">
    <location>
        <begin position="421"/>
        <end position="454"/>
    </location>
</feature>
<keyword evidence="3" id="KW-0812">Transmembrane</keyword>
<keyword evidence="3" id="KW-0472">Membrane</keyword>
<dbReference type="Pfam" id="PF00515">
    <property type="entry name" value="TPR_1"/>
    <property type="match status" value="1"/>
</dbReference>
<feature type="region of interest" description="Disordered" evidence="2">
    <location>
        <begin position="469"/>
        <end position="546"/>
    </location>
</feature>
<evidence type="ECO:0000313" key="6">
    <source>
        <dbReference type="Proteomes" id="UP000219327"/>
    </source>
</evidence>
<dbReference type="PANTHER" id="PTHR22550">
    <property type="entry name" value="SPORE GERMINATION PROTEIN"/>
    <property type="match status" value="1"/>
</dbReference>
<dbReference type="SMART" id="SM00028">
    <property type="entry name" value="TPR"/>
    <property type="match status" value="1"/>
</dbReference>
<dbReference type="Pfam" id="PF13519">
    <property type="entry name" value="VWA_2"/>
    <property type="match status" value="1"/>
</dbReference>
<proteinExistence type="predicted"/>
<dbReference type="PANTHER" id="PTHR22550:SF14">
    <property type="entry name" value="VWFA DOMAIN-CONTAINING PROTEIN"/>
    <property type="match status" value="1"/>
</dbReference>
<dbReference type="SUPFAM" id="SSF53300">
    <property type="entry name" value="vWA-like"/>
    <property type="match status" value="1"/>
</dbReference>
<name>A0A2A5WK46_9GAMM</name>
<evidence type="ECO:0000313" key="5">
    <source>
        <dbReference type="EMBL" id="PDH36648.1"/>
    </source>
</evidence>
<dbReference type="InterPro" id="IPR011990">
    <property type="entry name" value="TPR-like_helical_dom_sf"/>
</dbReference>
<dbReference type="PROSITE" id="PS50005">
    <property type="entry name" value="TPR"/>
    <property type="match status" value="1"/>
</dbReference>
<dbReference type="InterPro" id="IPR050768">
    <property type="entry name" value="UPF0353/GerABKA_families"/>
</dbReference>
<feature type="compositionally biased region" description="Acidic residues" evidence="2">
    <location>
        <begin position="475"/>
        <end position="532"/>
    </location>
</feature>
<dbReference type="SUPFAM" id="SSF48452">
    <property type="entry name" value="TPR-like"/>
    <property type="match status" value="1"/>
</dbReference>
<dbReference type="Gene3D" id="3.40.50.410">
    <property type="entry name" value="von Willebrand factor, type A domain"/>
    <property type="match status" value="1"/>
</dbReference>
<dbReference type="CDD" id="cd00198">
    <property type="entry name" value="vWFA"/>
    <property type="match status" value="1"/>
</dbReference>
<organism evidence="5 6">
    <name type="scientific">OM182 bacterium MED-G24</name>
    <dbReference type="NCBI Taxonomy" id="1986255"/>
    <lineage>
        <taxon>Bacteria</taxon>
        <taxon>Pseudomonadati</taxon>
        <taxon>Pseudomonadota</taxon>
        <taxon>Gammaproteobacteria</taxon>
        <taxon>OMG group</taxon>
        <taxon>OM182 clade</taxon>
    </lineage>
</organism>
<evidence type="ECO:0000256" key="1">
    <source>
        <dbReference type="PROSITE-ProRule" id="PRU00339"/>
    </source>
</evidence>
<dbReference type="AlphaFoldDB" id="A0A2A5WK46"/>
<dbReference type="Gene3D" id="1.25.40.10">
    <property type="entry name" value="Tetratricopeptide repeat domain"/>
    <property type="match status" value="1"/>
</dbReference>
<reference evidence="5 6" key="1">
    <citation type="submission" date="2017-08" db="EMBL/GenBank/DDBJ databases">
        <title>Fine stratification of microbial communities through a metagenomic profile of the photic zone.</title>
        <authorList>
            <person name="Haro-Moreno J.M."/>
            <person name="Lopez-Perez M."/>
            <person name="De La Torre J."/>
            <person name="Picazo A."/>
            <person name="Camacho A."/>
            <person name="Rodriguez-Valera F."/>
        </authorList>
    </citation>
    <scope>NUCLEOTIDE SEQUENCE [LARGE SCALE GENOMIC DNA]</scope>
    <source>
        <strain evidence="5">MED-G24</strain>
    </source>
</reference>
<dbReference type="PROSITE" id="PS50234">
    <property type="entry name" value="VWFA"/>
    <property type="match status" value="1"/>
</dbReference>
<accession>A0A2A5WK46</accession>
<sequence length="573" mass="64888">MIDILASFHFLRPLWFLALIPCGLLVTLLILLRNRKSTWEQYISPDLLPHLLVSNDERQHLYPIALLVLAWLLSVLALAGPVWERLPQPIAERVNALVIIADMSRSMYATDVRPNRLIQMRRKLADLLEQRQEGVTAMIVYAGDANVVTPLTDDTSNIALLLPSLSPSTLRNMEGIAWSPGSRLTPALRMAVQLFQDAGVTSGRILLVTDEIRDFSEALEVAREHQVAFPLSVLAVGTATGAPIPLPPVADEPTTFLKDRQGLLVIPQVDVSRLSTFAESTNGRFSQMTLNDADTKYLLSADPLAQLDEFQLTDERDFDAWIEEGPWLLLLLVPLAALSFRRGWVMSIALIVVLIKPPVVYAGWWEDLWQGRDQQAMSALSSGDAAGAAELFDDPEWRAAAQYRNEDFTQAEQTYRRGTTTAHQYNLGNTLAKQQRLEEAIEAYDQVLAKAPDHEDAAHNKAIVEQLLQQQDQQQDQEQEEDQEQDSSDEEEQEQEEDQEQDSSDEEEQEQEAQDEEQREEEISQQEQEEAVEQWLNRVPDSPGELLQRKFQIQHAERRKKGLATSSRQEEDW</sequence>
<feature type="domain" description="VWFA" evidence="4">
    <location>
        <begin position="96"/>
        <end position="281"/>
    </location>
</feature>
<dbReference type="InterPro" id="IPR002035">
    <property type="entry name" value="VWF_A"/>
</dbReference>
<keyword evidence="1" id="KW-0802">TPR repeat</keyword>
<feature type="region of interest" description="Disordered" evidence="2">
    <location>
        <begin position="554"/>
        <end position="573"/>
    </location>
</feature>
<feature type="transmembrane region" description="Helical" evidence="3">
    <location>
        <begin position="14"/>
        <end position="32"/>
    </location>
</feature>
<protein>
    <recommendedName>
        <fullName evidence="4">VWFA domain-containing protein</fullName>
    </recommendedName>
</protein>
<keyword evidence="3" id="KW-1133">Transmembrane helix</keyword>
<feature type="transmembrane region" description="Helical" evidence="3">
    <location>
        <begin position="61"/>
        <end position="83"/>
    </location>
</feature>
<dbReference type="Proteomes" id="UP000219327">
    <property type="component" value="Unassembled WGS sequence"/>
</dbReference>
<evidence type="ECO:0000259" key="4">
    <source>
        <dbReference type="PROSITE" id="PS50234"/>
    </source>
</evidence>
<dbReference type="InterPro" id="IPR019734">
    <property type="entry name" value="TPR_rpt"/>
</dbReference>
<evidence type="ECO:0000256" key="2">
    <source>
        <dbReference type="SAM" id="MobiDB-lite"/>
    </source>
</evidence>
<dbReference type="InterPro" id="IPR036465">
    <property type="entry name" value="vWFA_dom_sf"/>
</dbReference>
<comment type="caution">
    <text evidence="5">The sequence shown here is derived from an EMBL/GenBank/DDBJ whole genome shotgun (WGS) entry which is preliminary data.</text>
</comment>
<dbReference type="EMBL" id="NTKD01000064">
    <property type="protein sequence ID" value="PDH36648.1"/>
    <property type="molecule type" value="Genomic_DNA"/>
</dbReference>
<gene>
    <name evidence="5" type="ORF">CNE99_09415</name>
</gene>
<evidence type="ECO:0000256" key="3">
    <source>
        <dbReference type="SAM" id="Phobius"/>
    </source>
</evidence>